<dbReference type="RefSeq" id="WP_188388428.1">
    <property type="nucleotide sequence ID" value="NZ_BMFK01000001.1"/>
</dbReference>
<name>A0A917ASH4_9BACI</name>
<keyword evidence="1" id="KW-0472">Membrane</keyword>
<proteinExistence type="predicted"/>
<reference evidence="2" key="1">
    <citation type="journal article" date="2014" name="Int. J. Syst. Evol. Microbiol.">
        <title>Complete genome sequence of Corynebacterium casei LMG S-19264T (=DSM 44701T), isolated from a smear-ripened cheese.</title>
        <authorList>
            <consortium name="US DOE Joint Genome Institute (JGI-PGF)"/>
            <person name="Walter F."/>
            <person name="Albersmeier A."/>
            <person name="Kalinowski J."/>
            <person name="Ruckert C."/>
        </authorList>
    </citation>
    <scope>NUCLEOTIDE SEQUENCE</scope>
    <source>
        <strain evidence="2">CGMCC 1.12698</strain>
    </source>
</reference>
<evidence type="ECO:0008006" key="4">
    <source>
        <dbReference type="Google" id="ProtNLM"/>
    </source>
</evidence>
<dbReference type="AlphaFoldDB" id="A0A917ASH4"/>
<protein>
    <recommendedName>
        <fullName evidence="4">DUF2812 domain-containing protein</fullName>
    </recommendedName>
</protein>
<keyword evidence="1" id="KW-0812">Transmembrane</keyword>
<dbReference type="InterPro" id="IPR021359">
    <property type="entry name" value="DUF2812"/>
</dbReference>
<dbReference type="EMBL" id="BMFK01000001">
    <property type="protein sequence ID" value="GGE71902.1"/>
    <property type="molecule type" value="Genomic_DNA"/>
</dbReference>
<evidence type="ECO:0000313" key="2">
    <source>
        <dbReference type="EMBL" id="GGE71902.1"/>
    </source>
</evidence>
<reference evidence="2" key="2">
    <citation type="submission" date="2020-09" db="EMBL/GenBank/DDBJ databases">
        <authorList>
            <person name="Sun Q."/>
            <person name="Zhou Y."/>
        </authorList>
    </citation>
    <scope>NUCLEOTIDE SEQUENCE</scope>
    <source>
        <strain evidence="2">CGMCC 1.12698</strain>
    </source>
</reference>
<organism evidence="2 3">
    <name type="scientific">Priestia taiwanensis</name>
    <dbReference type="NCBI Taxonomy" id="1347902"/>
    <lineage>
        <taxon>Bacteria</taxon>
        <taxon>Bacillati</taxon>
        <taxon>Bacillota</taxon>
        <taxon>Bacilli</taxon>
        <taxon>Bacillales</taxon>
        <taxon>Bacillaceae</taxon>
        <taxon>Priestia</taxon>
    </lineage>
</organism>
<feature type="transmembrane region" description="Helical" evidence="1">
    <location>
        <begin position="157"/>
        <end position="177"/>
    </location>
</feature>
<keyword evidence="1" id="KW-1133">Transmembrane helix</keyword>
<dbReference type="Pfam" id="PF11193">
    <property type="entry name" value="DUF2812"/>
    <property type="match status" value="1"/>
</dbReference>
<evidence type="ECO:0000313" key="3">
    <source>
        <dbReference type="Proteomes" id="UP000605259"/>
    </source>
</evidence>
<sequence length="191" mass="22739">MSNIAYSQKIYKTFDNFIEEEQWLQQMLEEGWILISFNNDDPDEENYEYIFEPIPDEKQKDGTYQIDYRSFSSQEDFEEYNSLFEETGWTVIGFDRREAKRIFYTALPHAKRTIFSDTESYIEREKRKMSKSLQHIMVSTTLSIILFILYANYRSPMVGGLCFLMFGSAVPSMASYYKHRKAYQLLVAKQN</sequence>
<accession>A0A917ASH4</accession>
<gene>
    <name evidence="2" type="ORF">GCM10007140_22350</name>
</gene>
<evidence type="ECO:0000256" key="1">
    <source>
        <dbReference type="SAM" id="Phobius"/>
    </source>
</evidence>
<feature type="transmembrane region" description="Helical" evidence="1">
    <location>
        <begin position="133"/>
        <end position="151"/>
    </location>
</feature>
<comment type="caution">
    <text evidence="2">The sequence shown here is derived from an EMBL/GenBank/DDBJ whole genome shotgun (WGS) entry which is preliminary data.</text>
</comment>
<keyword evidence="3" id="KW-1185">Reference proteome</keyword>
<dbReference type="Proteomes" id="UP000605259">
    <property type="component" value="Unassembled WGS sequence"/>
</dbReference>